<proteinExistence type="predicted"/>
<reference evidence="2 4" key="1">
    <citation type="submission" date="2020-04" db="EMBL/GenBank/DDBJ databases">
        <title>Genome Assembly and Annotation of Botryosphaeria dothidea sdau 11-99, a Latent Pathogen of Apple Fruit Ring Rot in China.</title>
        <authorList>
            <person name="Yu C."/>
            <person name="Diao Y."/>
            <person name="Lu Q."/>
            <person name="Zhao J."/>
            <person name="Cui S."/>
            <person name="Peng C."/>
            <person name="He B."/>
            <person name="Liu H."/>
        </authorList>
    </citation>
    <scope>NUCLEOTIDE SEQUENCE [LARGE SCALE GENOMIC DNA]</scope>
    <source>
        <strain evidence="2">Sdau11-99</strain>
        <strain evidence="4">sdau11-99</strain>
    </source>
</reference>
<sequence>MSYANDANFYASEVNMPPRPDQPPLADSFRNSSRMPLDCAREQIYAAAREIEHLLPKVIPDFDTVEILDGAQGLHHHLLSLYLDDVCIYYTGASGNTEICLEELHVFESLFYITAINLYFFYTMLYHAIGSHAVDPFEQIGHGYNYLGLLEHLCYHWQVLVDPQLLATLDFVVRKENLFKLKVEHNMGIFSRSRKFAKGQNPATMTASIRNALDSTAFDEAQLTPDILGLHELFQEPFRPSALLFHLFGKHSVALAGFCRMNKIQPSYSLPSSGSSHLGSDSQSSTFDKEDAFTLVSPQVMIPEENMPAPAPANTQPMTNMQAVRVIANWLNSLQEMENAVPGPVNLPEIVNSGNKIPHNFDSGYDDDEETDYDDYSVYTEEEEMEDNVDTFLDTARWYAAKKAKQAEKRREKKRSQKFDEDSEDGESNSEGEDVFYETRPYTPVCKKRAPPPVDVKLANKKMRPSPKTPEDHPSETLQSYMTPLPTTPLRHSSSPAITHPAETQAQHEHDMVLNGDMMQRERARTMRALLGEETEEDLAQKEDIASDSSLMRSWEWRHGRNKYW</sequence>
<keyword evidence="4" id="KW-1185">Reference proteome</keyword>
<dbReference type="OrthoDB" id="3945521at2759"/>
<dbReference type="EMBL" id="WWBZ02000040">
    <property type="protein sequence ID" value="KAF4305179.1"/>
    <property type="molecule type" value="Genomic_DNA"/>
</dbReference>
<feature type="region of interest" description="Disordered" evidence="1">
    <location>
        <begin position="404"/>
        <end position="478"/>
    </location>
</feature>
<dbReference type="Proteomes" id="UP000572817">
    <property type="component" value="Unassembled WGS sequence"/>
</dbReference>
<name>A0A8H4III9_9PEZI</name>
<accession>A0A8H4III9</accession>
<gene>
    <name evidence="3" type="ORF">GTA08_BOTSDO06278</name>
    <name evidence="2" type="ORF">GTA08_BOTSDO10221</name>
</gene>
<dbReference type="AlphaFoldDB" id="A0A8H4III9"/>
<comment type="caution">
    <text evidence="2">The sequence shown here is derived from an EMBL/GenBank/DDBJ whole genome shotgun (WGS) entry which is preliminary data.</text>
</comment>
<evidence type="ECO:0000313" key="3">
    <source>
        <dbReference type="EMBL" id="KAF4305179.1"/>
    </source>
</evidence>
<evidence type="ECO:0000256" key="1">
    <source>
        <dbReference type="SAM" id="MobiDB-lite"/>
    </source>
</evidence>
<evidence type="ECO:0000313" key="4">
    <source>
        <dbReference type="Proteomes" id="UP000572817"/>
    </source>
</evidence>
<dbReference type="EMBL" id="WWBZ02000073">
    <property type="protein sequence ID" value="KAF4301832.1"/>
    <property type="molecule type" value="Genomic_DNA"/>
</dbReference>
<feature type="compositionally biased region" description="Acidic residues" evidence="1">
    <location>
        <begin position="421"/>
        <end position="436"/>
    </location>
</feature>
<organism evidence="2 4">
    <name type="scientific">Botryosphaeria dothidea</name>
    <dbReference type="NCBI Taxonomy" id="55169"/>
    <lineage>
        <taxon>Eukaryota</taxon>
        <taxon>Fungi</taxon>
        <taxon>Dikarya</taxon>
        <taxon>Ascomycota</taxon>
        <taxon>Pezizomycotina</taxon>
        <taxon>Dothideomycetes</taxon>
        <taxon>Dothideomycetes incertae sedis</taxon>
        <taxon>Botryosphaeriales</taxon>
        <taxon>Botryosphaeriaceae</taxon>
        <taxon>Botryosphaeria</taxon>
    </lineage>
</organism>
<evidence type="ECO:0000313" key="2">
    <source>
        <dbReference type="EMBL" id="KAF4301832.1"/>
    </source>
</evidence>
<protein>
    <submittedName>
        <fullName evidence="2">Uncharacterized protein</fullName>
    </submittedName>
</protein>